<dbReference type="PANTHER" id="PTHR43673:SF2">
    <property type="entry name" value="NITROREDUCTASE"/>
    <property type="match status" value="1"/>
</dbReference>
<evidence type="ECO:0000313" key="8">
    <source>
        <dbReference type="Proteomes" id="UP001206236"/>
    </source>
</evidence>
<dbReference type="SUPFAM" id="SSF55469">
    <property type="entry name" value="FMN-dependent nitroreductase-like"/>
    <property type="match status" value="1"/>
</dbReference>
<comment type="similarity">
    <text evidence="2">Belongs to the nitroreductase family.</text>
</comment>
<name>A0AAW5KKP2_9FIRM</name>
<accession>A0AAW5KKP2</accession>
<protein>
    <submittedName>
        <fullName evidence="7">Nitroreductase</fullName>
    </submittedName>
</protein>
<dbReference type="AlphaFoldDB" id="A0AAW5KKP2"/>
<evidence type="ECO:0000259" key="6">
    <source>
        <dbReference type="Pfam" id="PF00881"/>
    </source>
</evidence>
<dbReference type="Proteomes" id="UP001206236">
    <property type="component" value="Unassembled WGS sequence"/>
</dbReference>
<dbReference type="EMBL" id="JANGCN010000033">
    <property type="protein sequence ID" value="MCQ5154015.1"/>
    <property type="molecule type" value="Genomic_DNA"/>
</dbReference>
<evidence type="ECO:0000256" key="3">
    <source>
        <dbReference type="ARBA" id="ARBA00022630"/>
    </source>
</evidence>
<dbReference type="GO" id="GO:0016491">
    <property type="term" value="F:oxidoreductase activity"/>
    <property type="evidence" value="ECO:0007669"/>
    <property type="project" value="UniProtKB-KW"/>
</dbReference>
<proteinExistence type="inferred from homology"/>
<sequence>MKDLLELMKTRRSVRKYKPDMIPQDVLDRIIIAGTYSATGRNLQSPIIIAVTNKEMRDKISEMNRKIGGWAEGFDPFYGAPVILIVLADKSCPTYIYDGSLVMGNLMLAAHNEGVGSCWIHRAKEEFESEEGKEILRSLGIEGEYEGIGHCALGYTEGEYPECLKRKDNWVYYIK</sequence>
<dbReference type="CDD" id="cd02136">
    <property type="entry name" value="PnbA_NfnB-like"/>
    <property type="match status" value="1"/>
</dbReference>
<keyword evidence="4" id="KW-0288">FMN</keyword>
<keyword evidence="5" id="KW-0560">Oxidoreductase</keyword>
<reference evidence="7" key="1">
    <citation type="submission" date="2022-06" db="EMBL/GenBank/DDBJ databases">
        <title>Isolation of gut microbiota from human fecal samples.</title>
        <authorList>
            <person name="Pamer E.G."/>
            <person name="Barat B."/>
            <person name="Waligurski E."/>
            <person name="Medina S."/>
            <person name="Paddock L."/>
            <person name="Mostad J."/>
        </authorList>
    </citation>
    <scope>NUCLEOTIDE SEQUENCE</scope>
    <source>
        <strain evidence="7">DFI.5.57</strain>
    </source>
</reference>
<organism evidence="7 8">
    <name type="scientific">Ruminococcus bicirculans</name>
    <name type="common">ex Wegman et al. 2014</name>
    <dbReference type="NCBI Taxonomy" id="1160721"/>
    <lineage>
        <taxon>Bacteria</taxon>
        <taxon>Bacillati</taxon>
        <taxon>Bacillota</taxon>
        <taxon>Clostridia</taxon>
        <taxon>Eubacteriales</taxon>
        <taxon>Oscillospiraceae</taxon>
        <taxon>Ruminococcus</taxon>
    </lineage>
</organism>
<evidence type="ECO:0000256" key="1">
    <source>
        <dbReference type="ARBA" id="ARBA00001917"/>
    </source>
</evidence>
<dbReference type="Pfam" id="PF00881">
    <property type="entry name" value="Nitroreductase"/>
    <property type="match status" value="1"/>
</dbReference>
<feature type="domain" description="Nitroreductase" evidence="6">
    <location>
        <begin position="9"/>
        <end position="155"/>
    </location>
</feature>
<dbReference type="RefSeq" id="WP_256322428.1">
    <property type="nucleotide sequence ID" value="NZ_DAWABQ010000005.1"/>
</dbReference>
<dbReference type="Gene3D" id="3.40.109.10">
    <property type="entry name" value="NADH Oxidase"/>
    <property type="match status" value="1"/>
</dbReference>
<evidence type="ECO:0000256" key="4">
    <source>
        <dbReference type="ARBA" id="ARBA00022643"/>
    </source>
</evidence>
<comment type="caution">
    <text evidence="7">The sequence shown here is derived from an EMBL/GenBank/DDBJ whole genome shotgun (WGS) entry which is preliminary data.</text>
</comment>
<keyword evidence="3" id="KW-0285">Flavoprotein</keyword>
<dbReference type="PANTHER" id="PTHR43673">
    <property type="entry name" value="NAD(P)H NITROREDUCTASE YDGI-RELATED"/>
    <property type="match status" value="1"/>
</dbReference>
<dbReference type="InterPro" id="IPR029479">
    <property type="entry name" value="Nitroreductase"/>
</dbReference>
<evidence type="ECO:0000313" key="7">
    <source>
        <dbReference type="EMBL" id="MCQ5154015.1"/>
    </source>
</evidence>
<evidence type="ECO:0000256" key="2">
    <source>
        <dbReference type="ARBA" id="ARBA00007118"/>
    </source>
</evidence>
<dbReference type="InterPro" id="IPR000415">
    <property type="entry name" value="Nitroreductase-like"/>
</dbReference>
<evidence type="ECO:0000256" key="5">
    <source>
        <dbReference type="ARBA" id="ARBA00023002"/>
    </source>
</evidence>
<gene>
    <name evidence="7" type="ORF">NE632_11950</name>
</gene>
<comment type="cofactor">
    <cofactor evidence="1">
        <name>FMN</name>
        <dbReference type="ChEBI" id="CHEBI:58210"/>
    </cofactor>
</comment>